<keyword evidence="4" id="KW-0732">Signal</keyword>
<evidence type="ECO:0000256" key="1">
    <source>
        <dbReference type="SAM" id="Coils"/>
    </source>
</evidence>
<accession>A0A8S9ZLI0</accession>
<evidence type="ECO:0000256" key="3">
    <source>
        <dbReference type="SAM" id="Phobius"/>
    </source>
</evidence>
<feature type="transmembrane region" description="Helical" evidence="3">
    <location>
        <begin position="541"/>
        <end position="566"/>
    </location>
</feature>
<evidence type="ECO:0000256" key="2">
    <source>
        <dbReference type="SAM" id="MobiDB-lite"/>
    </source>
</evidence>
<feature type="coiled-coil region" evidence="1">
    <location>
        <begin position="446"/>
        <end position="473"/>
    </location>
</feature>
<feature type="region of interest" description="Disordered" evidence="2">
    <location>
        <begin position="129"/>
        <end position="161"/>
    </location>
</feature>
<keyword evidence="6" id="KW-1185">Reference proteome</keyword>
<dbReference type="AlphaFoldDB" id="A0A8S9ZLI0"/>
<dbReference type="EMBL" id="JABEBT010000063">
    <property type="protein sequence ID" value="KAF7634151.1"/>
    <property type="molecule type" value="Genomic_DNA"/>
</dbReference>
<feature type="chain" id="PRO_5035767599" description="Fatty-acid and retinol-binding protein 1" evidence="4">
    <location>
        <begin position="30"/>
        <end position="574"/>
    </location>
</feature>
<organism evidence="5 6">
    <name type="scientific">Meloidogyne graminicola</name>
    <dbReference type="NCBI Taxonomy" id="189291"/>
    <lineage>
        <taxon>Eukaryota</taxon>
        <taxon>Metazoa</taxon>
        <taxon>Ecdysozoa</taxon>
        <taxon>Nematoda</taxon>
        <taxon>Chromadorea</taxon>
        <taxon>Rhabditida</taxon>
        <taxon>Tylenchina</taxon>
        <taxon>Tylenchomorpha</taxon>
        <taxon>Tylenchoidea</taxon>
        <taxon>Meloidogynidae</taxon>
        <taxon>Meloidogyninae</taxon>
        <taxon>Meloidogyne</taxon>
    </lineage>
</organism>
<protein>
    <recommendedName>
        <fullName evidence="7">Fatty-acid and retinol-binding protein 1</fullName>
    </recommendedName>
</protein>
<dbReference type="OrthoDB" id="5906964at2759"/>
<evidence type="ECO:0008006" key="7">
    <source>
        <dbReference type="Google" id="ProtNLM"/>
    </source>
</evidence>
<keyword evidence="3" id="KW-0472">Membrane</keyword>
<evidence type="ECO:0000313" key="5">
    <source>
        <dbReference type="EMBL" id="KAF7634151.1"/>
    </source>
</evidence>
<comment type="caution">
    <text evidence="5">The sequence shown here is derived from an EMBL/GenBank/DDBJ whole genome shotgun (WGS) entry which is preliminary data.</text>
</comment>
<sequence>MKYSNCLLIQFNFVLLICLWFSIIYCVNATPIIEKGNGVSEENTSDLNEAEAEDLSLVRNENSNANNIENNGNFDNGSKSVEIEYKENNEEILKPFKYAQKQILIVLSSLLDDENSLKTIFEKNDKMPKDKVFGNPEDLEVEKNTVENSEENEPTSEANRPKAIVTAEVSDNKKLVKILMEVKDGVFASFCPQGPSMSSTELFELLQNFVKKMISSKKSVKDLIKKINLIINKNGEEESNRLRNNFAAIIKRFNSRKLQKHLHYIQDINQNNNNNIIEDFEAKLNFFLFLSFWSISSTLREEAENKLKNSVPEGNLFFSSLENEAKLKNFLRLQINVSDCLLNGLVKKLENVVIKSILENDQVELIKQVVRMTFSPFIKHPYLVNNAFGIQQTVNNVCDINLIHKNPLLIFKKFPKNNKLENVKDLIFGSIFNLFYYIGGFLGATYHQMIAILEEAKKKVEEETKESKALKNIQINRFFGHFYEILLTKYGKDIEGSEFAKWLVKLKEMLLKEPKIAKKRIMEKFASQRITMNEKAAKQSFSLLVLLQVYFSETLYSVFLTISSFFRCFRRKNA</sequence>
<keyword evidence="3" id="KW-0812">Transmembrane</keyword>
<reference evidence="5" key="1">
    <citation type="journal article" date="2020" name="Ecol. Evol.">
        <title>Genome structure and content of the rice root-knot nematode (Meloidogyne graminicola).</title>
        <authorList>
            <person name="Phan N.T."/>
            <person name="Danchin E.G.J."/>
            <person name="Klopp C."/>
            <person name="Perfus-Barbeoch L."/>
            <person name="Kozlowski D.K."/>
            <person name="Koutsovoulos G.D."/>
            <person name="Lopez-Roques C."/>
            <person name="Bouchez O."/>
            <person name="Zahm M."/>
            <person name="Besnard G."/>
            <person name="Bellafiore S."/>
        </authorList>
    </citation>
    <scope>NUCLEOTIDE SEQUENCE</scope>
    <source>
        <strain evidence="5">VN-18</strain>
    </source>
</reference>
<keyword evidence="3" id="KW-1133">Transmembrane helix</keyword>
<feature type="signal peptide" evidence="4">
    <location>
        <begin position="1"/>
        <end position="29"/>
    </location>
</feature>
<gene>
    <name evidence="5" type="ORF">Mgra_00006449</name>
</gene>
<evidence type="ECO:0000313" key="6">
    <source>
        <dbReference type="Proteomes" id="UP000605970"/>
    </source>
</evidence>
<keyword evidence="1" id="KW-0175">Coiled coil</keyword>
<name>A0A8S9ZLI0_9BILA</name>
<dbReference type="Proteomes" id="UP000605970">
    <property type="component" value="Unassembled WGS sequence"/>
</dbReference>
<proteinExistence type="predicted"/>
<evidence type="ECO:0000256" key="4">
    <source>
        <dbReference type="SAM" id="SignalP"/>
    </source>
</evidence>